<dbReference type="AlphaFoldDB" id="A0A0D0TPS0"/>
<name>A0A0D0TPS0_CRYGA</name>
<reference evidence="2" key="1">
    <citation type="submission" date="2015-01" db="EMBL/GenBank/DDBJ databases">
        <title>The Genome Sequence of Cryptococcus gattii CA1280.</title>
        <authorList>
            <consortium name="The Broad Institute Genomics Platform"/>
            <person name="Cuomo C."/>
            <person name="Litvintseva A."/>
            <person name="Chen Y."/>
            <person name="Heitman J."/>
            <person name="Sun S."/>
            <person name="Springer D."/>
            <person name="Dromer F."/>
            <person name="Young S."/>
            <person name="Zeng Q."/>
            <person name="Gargeya S."/>
            <person name="Abouelleil A."/>
            <person name="Alvarado L."/>
            <person name="Chapman S.B."/>
            <person name="Gainer-Dewar J."/>
            <person name="Goldberg J."/>
            <person name="Griggs A."/>
            <person name="Gujja S."/>
            <person name="Hansen M."/>
            <person name="Howarth C."/>
            <person name="Imamovic A."/>
            <person name="Larimer J."/>
            <person name="Murphy C."/>
            <person name="Naylor J."/>
            <person name="Pearson M."/>
            <person name="Priest M."/>
            <person name="Roberts A."/>
            <person name="Saif S."/>
            <person name="Shea T."/>
            <person name="Sykes S."/>
            <person name="Wortman J."/>
            <person name="Nusbaum C."/>
            <person name="Birren B."/>
        </authorList>
    </citation>
    <scope>NUCLEOTIDE SEQUENCE [LARGE SCALE GENOMIC DNA]</scope>
    <source>
        <strain evidence="2">CA1280</strain>
    </source>
</reference>
<dbReference type="Pfam" id="PF12585">
    <property type="entry name" value="DUF3759"/>
    <property type="match status" value="1"/>
</dbReference>
<dbReference type="PANTHER" id="PTHR37450:SF1">
    <property type="entry name" value="CIPC PROTEIN"/>
    <property type="match status" value="1"/>
</dbReference>
<dbReference type="PANTHER" id="PTHR37450">
    <property type="entry name" value="CIPC PROTEIN"/>
    <property type="match status" value="1"/>
</dbReference>
<evidence type="ECO:0008006" key="3">
    <source>
        <dbReference type="Google" id="ProtNLM"/>
    </source>
</evidence>
<evidence type="ECO:0000256" key="1">
    <source>
        <dbReference type="SAM" id="MobiDB-lite"/>
    </source>
</evidence>
<evidence type="ECO:0000313" key="2">
    <source>
        <dbReference type="EMBL" id="KIR48672.1"/>
    </source>
</evidence>
<organism evidence="2">
    <name type="scientific">Cryptococcus bacillisporus CA1280</name>
    <dbReference type="NCBI Taxonomy" id="1296109"/>
    <lineage>
        <taxon>Eukaryota</taxon>
        <taxon>Fungi</taxon>
        <taxon>Dikarya</taxon>
        <taxon>Basidiomycota</taxon>
        <taxon>Agaricomycotina</taxon>
        <taxon>Tremellomycetes</taxon>
        <taxon>Tremellales</taxon>
        <taxon>Cryptococcaceae</taxon>
        <taxon>Cryptococcus</taxon>
        <taxon>Cryptococcus gattii species complex</taxon>
    </lineage>
</organism>
<proteinExistence type="predicted"/>
<gene>
    <name evidence="2" type="ORF">I312_01741</name>
</gene>
<dbReference type="HOGENOM" id="CLU_143683_2_0_1"/>
<feature type="compositionally biased region" description="Basic and acidic residues" evidence="1">
    <location>
        <begin position="85"/>
        <end position="105"/>
    </location>
</feature>
<protein>
    <recommendedName>
        <fullName evidence="3">CipC-like antibiotic response protein</fullName>
    </recommendedName>
</protein>
<dbReference type="OrthoDB" id="9895617at2759"/>
<feature type="region of interest" description="Disordered" evidence="1">
    <location>
        <begin position="85"/>
        <end position="111"/>
    </location>
</feature>
<dbReference type="InterPro" id="IPR022234">
    <property type="entry name" value="DUF3759"/>
</dbReference>
<sequence>MGLFDFFNNDPSGRDEVYNLDPNNQQHKAKLSHELIGGAAGFEAMKAYENHVARNGKPSSHAMAKEILAGLAAAEVDKLFETKGLDGWDREEAKRHARAQAERALDQSGQY</sequence>
<dbReference type="EMBL" id="KN847976">
    <property type="protein sequence ID" value="KIR48672.1"/>
    <property type="molecule type" value="Genomic_DNA"/>
</dbReference>
<accession>A0A0D0TPS0</accession>